<proteinExistence type="predicted"/>
<name>A0ABV6UL80_9ACTN</name>
<dbReference type="Proteomes" id="UP001592528">
    <property type="component" value="Unassembled WGS sequence"/>
</dbReference>
<dbReference type="RefSeq" id="WP_157623677.1">
    <property type="nucleotide sequence ID" value="NZ_JBHEZZ010000005.1"/>
</dbReference>
<accession>A0ABV6UL80</accession>
<gene>
    <name evidence="1" type="ORF">ACEZDJ_13030</name>
</gene>
<evidence type="ECO:0000313" key="2">
    <source>
        <dbReference type="Proteomes" id="UP001592528"/>
    </source>
</evidence>
<comment type="caution">
    <text evidence="1">The sequence shown here is derived from an EMBL/GenBank/DDBJ whole genome shotgun (WGS) entry which is preliminary data.</text>
</comment>
<sequence length="55" mass="6432">MGQNINNQGDVWYHVVEEWDPATDWVNWDDYVYGAYVDNYAVWHAHNSPGGFPQC</sequence>
<organism evidence="1 2">
    <name type="scientific">Streptacidiphilus cavernicola</name>
    <dbReference type="NCBI Taxonomy" id="3342716"/>
    <lineage>
        <taxon>Bacteria</taxon>
        <taxon>Bacillati</taxon>
        <taxon>Actinomycetota</taxon>
        <taxon>Actinomycetes</taxon>
        <taxon>Kitasatosporales</taxon>
        <taxon>Streptomycetaceae</taxon>
        <taxon>Streptacidiphilus</taxon>
    </lineage>
</organism>
<evidence type="ECO:0000313" key="1">
    <source>
        <dbReference type="EMBL" id="MFC1402212.1"/>
    </source>
</evidence>
<reference evidence="1 2" key="1">
    <citation type="submission" date="2024-09" db="EMBL/GenBank/DDBJ databases">
        <authorList>
            <person name="Lee S.D."/>
        </authorList>
    </citation>
    <scope>NUCLEOTIDE SEQUENCE [LARGE SCALE GENOMIC DNA]</scope>
    <source>
        <strain evidence="1 2">N1-5</strain>
    </source>
</reference>
<protein>
    <submittedName>
        <fullName evidence="1">Uncharacterized protein</fullName>
    </submittedName>
</protein>
<keyword evidence="2" id="KW-1185">Reference proteome</keyword>
<dbReference type="EMBL" id="JBHEZZ010000005">
    <property type="protein sequence ID" value="MFC1402212.1"/>
    <property type="molecule type" value="Genomic_DNA"/>
</dbReference>